<evidence type="ECO:0000313" key="1">
    <source>
        <dbReference type="EMBL" id="PXF41162.1"/>
    </source>
</evidence>
<dbReference type="Proteomes" id="UP000247409">
    <property type="component" value="Unassembled WGS sequence"/>
</dbReference>
<protein>
    <submittedName>
        <fullName evidence="1">Uncharacterized protein</fullName>
    </submittedName>
</protein>
<reference evidence="1 2" key="1">
    <citation type="journal article" date="2018" name="Mol. Biol. Evol.">
        <title>Analysis of the draft genome of the red seaweed Gracilariopsis chorda provides insights into genome size evolution in Rhodophyta.</title>
        <authorList>
            <person name="Lee J."/>
            <person name="Yang E.C."/>
            <person name="Graf L."/>
            <person name="Yang J.H."/>
            <person name="Qiu H."/>
            <person name="Zel Zion U."/>
            <person name="Chan C.X."/>
            <person name="Stephens T.G."/>
            <person name="Weber A.P.M."/>
            <person name="Boo G.H."/>
            <person name="Boo S.M."/>
            <person name="Kim K.M."/>
            <person name="Shin Y."/>
            <person name="Jung M."/>
            <person name="Lee S.J."/>
            <person name="Yim H.S."/>
            <person name="Lee J.H."/>
            <person name="Bhattacharya D."/>
            <person name="Yoon H.S."/>
        </authorList>
    </citation>
    <scope>NUCLEOTIDE SEQUENCE [LARGE SCALE GENOMIC DNA]</scope>
    <source>
        <strain evidence="1 2">SKKU-2015</strain>
        <tissue evidence="1">Whole body</tissue>
    </source>
</reference>
<accession>A0A2V3IGI3</accession>
<proteinExistence type="predicted"/>
<dbReference type="EMBL" id="NBIV01000232">
    <property type="protein sequence ID" value="PXF41162.1"/>
    <property type="molecule type" value="Genomic_DNA"/>
</dbReference>
<comment type="caution">
    <text evidence="1">The sequence shown here is derived from an EMBL/GenBank/DDBJ whole genome shotgun (WGS) entry which is preliminary data.</text>
</comment>
<dbReference type="OrthoDB" id="10655795at2759"/>
<gene>
    <name evidence="1" type="ORF">BWQ96_09129</name>
</gene>
<name>A0A2V3IGI3_9FLOR</name>
<evidence type="ECO:0000313" key="2">
    <source>
        <dbReference type="Proteomes" id="UP000247409"/>
    </source>
</evidence>
<sequence length="148" mass="16783">MSSTGPQTKSFCAPAYTPHQVARAILNEAACDPNISAKTIGALVRAKQIYRRQPPDSHYRSVRKEIMRHFNACRAVDMVGLEGYAELFRKYGNTVRIYIINGVQMNEQRVKAAQHIFKQCKKAKKLPSDATFDRDVIDMTDISDDGRY</sequence>
<organism evidence="1 2">
    <name type="scientific">Gracilariopsis chorda</name>
    <dbReference type="NCBI Taxonomy" id="448386"/>
    <lineage>
        <taxon>Eukaryota</taxon>
        <taxon>Rhodophyta</taxon>
        <taxon>Florideophyceae</taxon>
        <taxon>Rhodymeniophycidae</taxon>
        <taxon>Gracilariales</taxon>
        <taxon>Gracilariaceae</taxon>
        <taxon>Gracilariopsis</taxon>
    </lineage>
</organism>
<dbReference type="AlphaFoldDB" id="A0A2V3IGI3"/>
<keyword evidence="2" id="KW-1185">Reference proteome</keyword>